<dbReference type="VEuPathDB" id="FungiDB:I7I51_02604"/>
<gene>
    <name evidence="7" type="ORF">I7I51_02604</name>
</gene>
<sequence length="309" mass="34070">MCSTSMIALGKWRLKSRYWSGNGFEFSMRFRISCIDWPNGPSKEPKLKAGLPHKRIRHLVLVPSNLCRTNNAAVPQKGSPSRNTRQEAQFSRLCDNSIGYGIISVRGWVIAGIMAFTTGNTFGTTSHISYGCFWLSFAMFMVPSLGIKNAYVGNQRAYSFAMGIYLLFWCVLSIMFLVASLRTNYVTIGVFVFLALGFFFLSLSRFIETSSMVNAVRLNKVGGACTFLCGLGAFYLGASGLMVPETTFVRLPLGMIAPPAGSPAALLRQRDFAPQCRHKVAPDRMSSVGGNRRLLKLGVLHLTSTKLAR</sequence>
<name>A0A8A1MA55_AJECA</name>
<evidence type="ECO:0000256" key="5">
    <source>
        <dbReference type="ARBA" id="ARBA00023136"/>
    </source>
</evidence>
<evidence type="ECO:0000256" key="6">
    <source>
        <dbReference type="SAM" id="Phobius"/>
    </source>
</evidence>
<feature type="transmembrane region" description="Helical" evidence="6">
    <location>
        <begin position="224"/>
        <end position="243"/>
    </location>
</feature>
<accession>A0A8A1MA55</accession>
<dbReference type="Proteomes" id="UP000663671">
    <property type="component" value="Chromosome 7"/>
</dbReference>
<evidence type="ECO:0000256" key="1">
    <source>
        <dbReference type="ARBA" id="ARBA00004141"/>
    </source>
</evidence>
<dbReference type="PANTHER" id="PTHR31123:SF4">
    <property type="entry name" value="PROTEIN ALCS"/>
    <property type="match status" value="1"/>
</dbReference>
<evidence type="ECO:0000256" key="3">
    <source>
        <dbReference type="ARBA" id="ARBA00022692"/>
    </source>
</evidence>
<dbReference type="OrthoDB" id="3648309at2759"/>
<keyword evidence="5 6" id="KW-0472">Membrane</keyword>
<dbReference type="GO" id="GO:0015123">
    <property type="term" value="F:acetate transmembrane transporter activity"/>
    <property type="evidence" value="ECO:0007669"/>
    <property type="project" value="TreeGrafter"/>
</dbReference>
<evidence type="ECO:0000313" key="7">
    <source>
        <dbReference type="EMBL" id="QSS62861.1"/>
    </source>
</evidence>
<evidence type="ECO:0000256" key="4">
    <source>
        <dbReference type="ARBA" id="ARBA00022989"/>
    </source>
</evidence>
<feature type="transmembrane region" description="Helical" evidence="6">
    <location>
        <begin position="159"/>
        <end position="179"/>
    </location>
</feature>
<protein>
    <submittedName>
        <fullName evidence="7">GPR1/FUN34/yaaH</fullName>
    </submittedName>
</protein>
<feature type="transmembrane region" description="Helical" evidence="6">
    <location>
        <begin position="128"/>
        <end position="147"/>
    </location>
</feature>
<dbReference type="InterPro" id="IPR000791">
    <property type="entry name" value="Gpr1/Fun34/SatP-like"/>
</dbReference>
<dbReference type="GO" id="GO:0005886">
    <property type="term" value="C:plasma membrane"/>
    <property type="evidence" value="ECO:0007669"/>
    <property type="project" value="TreeGrafter"/>
</dbReference>
<comment type="subcellular location">
    <subcellularLocation>
        <location evidence="1">Membrane</location>
        <topology evidence="1">Multi-pass membrane protein</topology>
    </subcellularLocation>
</comment>
<evidence type="ECO:0000313" key="8">
    <source>
        <dbReference type="Proteomes" id="UP000663671"/>
    </source>
</evidence>
<organism evidence="7 8">
    <name type="scientific">Ajellomyces capsulatus</name>
    <name type="common">Darling's disease fungus</name>
    <name type="synonym">Histoplasma capsulatum</name>
    <dbReference type="NCBI Taxonomy" id="5037"/>
    <lineage>
        <taxon>Eukaryota</taxon>
        <taxon>Fungi</taxon>
        <taxon>Dikarya</taxon>
        <taxon>Ascomycota</taxon>
        <taxon>Pezizomycotina</taxon>
        <taxon>Eurotiomycetes</taxon>
        <taxon>Eurotiomycetidae</taxon>
        <taxon>Onygenales</taxon>
        <taxon>Ajellomycetaceae</taxon>
        <taxon>Histoplasma</taxon>
    </lineage>
</organism>
<dbReference type="NCBIfam" id="NF038013">
    <property type="entry name" value="AceTr_1"/>
    <property type="match status" value="1"/>
</dbReference>
<dbReference type="InterPro" id="IPR051633">
    <property type="entry name" value="AceTr"/>
</dbReference>
<dbReference type="Pfam" id="PF01184">
    <property type="entry name" value="Gpr1_Fun34_YaaH"/>
    <property type="match status" value="1"/>
</dbReference>
<dbReference type="EMBL" id="CP069112">
    <property type="protein sequence ID" value="QSS62861.1"/>
    <property type="molecule type" value="Genomic_DNA"/>
</dbReference>
<dbReference type="PANTHER" id="PTHR31123">
    <property type="entry name" value="ACCUMULATION OF DYADS PROTEIN 2-RELATED"/>
    <property type="match status" value="1"/>
</dbReference>
<evidence type="ECO:0000256" key="2">
    <source>
        <dbReference type="ARBA" id="ARBA00005587"/>
    </source>
</evidence>
<keyword evidence="3 6" id="KW-0812">Transmembrane</keyword>
<reference evidence="7" key="1">
    <citation type="submission" date="2021-01" db="EMBL/GenBank/DDBJ databases">
        <title>Chromosome-level genome assembly of a human fungal pathogen reveals clustering of transcriptionally co-regulated genes.</title>
        <authorList>
            <person name="Voorhies M."/>
            <person name="Cohen S."/>
            <person name="Shea T.P."/>
            <person name="Petrus S."/>
            <person name="Munoz J.F."/>
            <person name="Poplawski S."/>
            <person name="Goldman W.E."/>
            <person name="Michael T."/>
            <person name="Cuomo C.A."/>
            <person name="Sil A."/>
            <person name="Beyhan S."/>
        </authorList>
    </citation>
    <scope>NUCLEOTIDE SEQUENCE</scope>
    <source>
        <strain evidence="7">WU24</strain>
    </source>
</reference>
<comment type="similarity">
    <text evidence="2">Belongs to the acetate uptake transporter (AceTr) (TC 2.A.96) family.</text>
</comment>
<dbReference type="AlphaFoldDB" id="A0A8A1MA55"/>
<keyword evidence="4 6" id="KW-1133">Transmembrane helix</keyword>
<proteinExistence type="inferred from homology"/>
<feature type="transmembrane region" description="Helical" evidence="6">
    <location>
        <begin position="98"/>
        <end position="116"/>
    </location>
</feature>
<feature type="transmembrane region" description="Helical" evidence="6">
    <location>
        <begin position="185"/>
        <end position="203"/>
    </location>
</feature>